<evidence type="ECO:0000256" key="14">
    <source>
        <dbReference type="SAM" id="Coils"/>
    </source>
</evidence>
<name>K9WHM3_9CYAN</name>
<evidence type="ECO:0000256" key="15">
    <source>
        <dbReference type="SAM" id="Phobius"/>
    </source>
</evidence>
<dbReference type="PATRIC" id="fig|1173027.3.peg.4376"/>
<keyword evidence="13 15" id="KW-0472">Membrane</keyword>
<dbReference type="Gene3D" id="6.10.340.10">
    <property type="match status" value="1"/>
</dbReference>
<dbReference type="CDD" id="cd00130">
    <property type="entry name" value="PAS"/>
    <property type="match status" value="1"/>
</dbReference>
<comment type="catalytic activity">
    <reaction evidence="1">
        <text>ATP + protein L-histidine = ADP + protein N-phospho-L-histidine.</text>
        <dbReference type="EC" id="2.7.13.3"/>
    </reaction>
</comment>
<evidence type="ECO:0000259" key="18">
    <source>
        <dbReference type="PROSITE" id="PS50885"/>
    </source>
</evidence>
<evidence type="ECO:0000256" key="11">
    <source>
        <dbReference type="ARBA" id="ARBA00022989"/>
    </source>
</evidence>
<dbReference type="Proteomes" id="UP000010471">
    <property type="component" value="Chromosome"/>
</dbReference>
<keyword evidence="10" id="KW-0067">ATP-binding</keyword>
<evidence type="ECO:0000256" key="5">
    <source>
        <dbReference type="ARBA" id="ARBA00022553"/>
    </source>
</evidence>
<dbReference type="Gene3D" id="3.30.450.20">
    <property type="entry name" value="PAS domain"/>
    <property type="match status" value="3"/>
</dbReference>
<dbReference type="InterPro" id="IPR035965">
    <property type="entry name" value="PAS-like_dom_sf"/>
</dbReference>
<evidence type="ECO:0000313" key="19">
    <source>
        <dbReference type="EMBL" id="AFZ19678.1"/>
    </source>
</evidence>
<dbReference type="Pfam" id="PF13426">
    <property type="entry name" value="PAS_9"/>
    <property type="match status" value="1"/>
</dbReference>
<keyword evidence="20" id="KW-1185">Reference proteome</keyword>
<dbReference type="InterPro" id="IPR013767">
    <property type="entry name" value="PAS_fold"/>
</dbReference>
<dbReference type="GO" id="GO:0006355">
    <property type="term" value="P:regulation of DNA-templated transcription"/>
    <property type="evidence" value="ECO:0007669"/>
    <property type="project" value="InterPro"/>
</dbReference>
<reference evidence="19 20" key="1">
    <citation type="submission" date="2012-06" db="EMBL/GenBank/DDBJ databases">
        <title>Finished chromosome of genome of Microcoleus sp. PCC 7113.</title>
        <authorList>
            <consortium name="US DOE Joint Genome Institute"/>
            <person name="Gugger M."/>
            <person name="Coursin T."/>
            <person name="Rippka R."/>
            <person name="Tandeau De Marsac N."/>
            <person name="Huntemann M."/>
            <person name="Wei C.-L."/>
            <person name="Han J."/>
            <person name="Detter J.C."/>
            <person name="Han C."/>
            <person name="Tapia R."/>
            <person name="Chen A."/>
            <person name="Kyrpides N."/>
            <person name="Mavromatis K."/>
            <person name="Markowitz V."/>
            <person name="Szeto E."/>
            <person name="Ivanova N."/>
            <person name="Pagani I."/>
            <person name="Pati A."/>
            <person name="Goodwin L."/>
            <person name="Nordberg H.P."/>
            <person name="Cantor M.N."/>
            <person name="Hua S.X."/>
            <person name="Woyke T."/>
            <person name="Kerfeld C.A."/>
        </authorList>
    </citation>
    <scope>NUCLEOTIDE SEQUENCE [LARGE SCALE GENOMIC DNA]</scope>
    <source>
        <strain evidence="19 20">PCC 7113</strain>
    </source>
</reference>
<dbReference type="GO" id="GO:0005524">
    <property type="term" value="F:ATP binding"/>
    <property type="evidence" value="ECO:0007669"/>
    <property type="project" value="UniProtKB-KW"/>
</dbReference>
<dbReference type="InterPro" id="IPR000014">
    <property type="entry name" value="PAS"/>
</dbReference>
<organism evidence="19 20">
    <name type="scientific">Allocoleopsis franciscana PCC 7113</name>
    <dbReference type="NCBI Taxonomy" id="1173027"/>
    <lineage>
        <taxon>Bacteria</taxon>
        <taxon>Bacillati</taxon>
        <taxon>Cyanobacteriota</taxon>
        <taxon>Cyanophyceae</taxon>
        <taxon>Coleofasciculales</taxon>
        <taxon>Coleofasciculaceae</taxon>
        <taxon>Allocoleopsis</taxon>
        <taxon>Allocoleopsis franciscana</taxon>
    </lineage>
</organism>
<dbReference type="PROSITE" id="PS50113">
    <property type="entry name" value="PAC"/>
    <property type="match status" value="1"/>
</dbReference>
<dbReference type="SMART" id="SM00086">
    <property type="entry name" value="PAC"/>
    <property type="match status" value="1"/>
</dbReference>
<dbReference type="InterPro" id="IPR003660">
    <property type="entry name" value="HAMP_dom"/>
</dbReference>
<dbReference type="GO" id="GO:0000160">
    <property type="term" value="P:phosphorelay signal transduction system"/>
    <property type="evidence" value="ECO:0007669"/>
    <property type="project" value="UniProtKB-KW"/>
</dbReference>
<evidence type="ECO:0000259" key="17">
    <source>
        <dbReference type="PROSITE" id="PS50113"/>
    </source>
</evidence>
<keyword evidence="11 15" id="KW-1133">Transmembrane helix</keyword>
<feature type="domain" description="PAS" evidence="16">
    <location>
        <begin position="462"/>
        <end position="523"/>
    </location>
</feature>
<feature type="coiled-coil region" evidence="14">
    <location>
        <begin position="435"/>
        <end position="472"/>
    </location>
</feature>
<dbReference type="KEGG" id="mic:Mic7113_3972"/>
<accession>K9WHM3</accession>
<evidence type="ECO:0000259" key="16">
    <source>
        <dbReference type="PROSITE" id="PS50112"/>
    </source>
</evidence>
<proteinExistence type="predicted"/>
<evidence type="ECO:0000256" key="12">
    <source>
        <dbReference type="ARBA" id="ARBA00023012"/>
    </source>
</evidence>
<keyword evidence="14" id="KW-0175">Coiled coil</keyword>
<evidence type="ECO:0000313" key="20">
    <source>
        <dbReference type="Proteomes" id="UP000010471"/>
    </source>
</evidence>
<evidence type="ECO:0000256" key="4">
    <source>
        <dbReference type="ARBA" id="ARBA00022475"/>
    </source>
</evidence>
<dbReference type="CDD" id="cd06225">
    <property type="entry name" value="HAMP"/>
    <property type="match status" value="1"/>
</dbReference>
<keyword evidence="6" id="KW-0808">Transferase</keyword>
<dbReference type="NCBIfam" id="TIGR00229">
    <property type="entry name" value="sensory_box"/>
    <property type="match status" value="2"/>
</dbReference>
<dbReference type="InterPro" id="IPR000700">
    <property type="entry name" value="PAS-assoc_C"/>
</dbReference>
<dbReference type="eggNOG" id="COG2202">
    <property type="taxonomic scope" value="Bacteria"/>
</dbReference>
<dbReference type="InterPro" id="IPR052162">
    <property type="entry name" value="Sensor_kinase/Photoreceptor"/>
</dbReference>
<feature type="domain" description="PAC" evidence="17">
    <location>
        <begin position="656"/>
        <end position="708"/>
    </location>
</feature>
<dbReference type="PANTHER" id="PTHR43304:SF1">
    <property type="entry name" value="PAC DOMAIN-CONTAINING PROTEIN"/>
    <property type="match status" value="1"/>
</dbReference>
<feature type="domain" description="HAMP" evidence="18">
    <location>
        <begin position="391"/>
        <end position="443"/>
    </location>
</feature>
<dbReference type="PROSITE" id="PS50112">
    <property type="entry name" value="PAS"/>
    <property type="match status" value="2"/>
</dbReference>
<dbReference type="SUPFAM" id="SSF103190">
    <property type="entry name" value="Sensory domain-like"/>
    <property type="match status" value="1"/>
</dbReference>
<keyword evidence="8" id="KW-0547">Nucleotide-binding</keyword>
<comment type="subcellular location">
    <subcellularLocation>
        <location evidence="2">Cell membrane</location>
        <topology evidence="2">Multi-pass membrane protein</topology>
    </subcellularLocation>
</comment>
<feature type="transmembrane region" description="Helical" evidence="15">
    <location>
        <begin position="34"/>
        <end position="56"/>
    </location>
</feature>
<dbReference type="GO" id="GO:0005886">
    <property type="term" value="C:plasma membrane"/>
    <property type="evidence" value="ECO:0007669"/>
    <property type="project" value="UniProtKB-SubCell"/>
</dbReference>
<dbReference type="SUPFAM" id="SSF55785">
    <property type="entry name" value="PYP-like sensor domain (PAS domain)"/>
    <property type="match status" value="2"/>
</dbReference>
<dbReference type="InterPro" id="IPR033479">
    <property type="entry name" value="dCache_1"/>
</dbReference>
<feature type="transmembrane region" description="Helical" evidence="15">
    <location>
        <begin position="371"/>
        <end position="393"/>
    </location>
</feature>
<dbReference type="SUPFAM" id="SSF158472">
    <property type="entry name" value="HAMP domain-like"/>
    <property type="match status" value="1"/>
</dbReference>
<dbReference type="STRING" id="1173027.Mic7113_3972"/>
<feature type="coiled-coil region" evidence="14">
    <location>
        <begin position="693"/>
        <end position="730"/>
    </location>
</feature>
<evidence type="ECO:0000256" key="7">
    <source>
        <dbReference type="ARBA" id="ARBA00022692"/>
    </source>
</evidence>
<dbReference type="eggNOG" id="COG5000">
    <property type="taxonomic scope" value="Bacteria"/>
</dbReference>
<dbReference type="EMBL" id="CP003630">
    <property type="protein sequence ID" value="AFZ19678.1"/>
    <property type="molecule type" value="Genomic_DNA"/>
</dbReference>
<keyword evidence="4" id="KW-1003">Cell membrane</keyword>
<evidence type="ECO:0000256" key="6">
    <source>
        <dbReference type="ARBA" id="ARBA00022679"/>
    </source>
</evidence>
<protein>
    <recommendedName>
        <fullName evidence="3">histidine kinase</fullName>
        <ecNumber evidence="3">2.7.13.3</ecNumber>
    </recommendedName>
</protein>
<dbReference type="PROSITE" id="PS50885">
    <property type="entry name" value="HAMP"/>
    <property type="match status" value="1"/>
</dbReference>
<evidence type="ECO:0000256" key="8">
    <source>
        <dbReference type="ARBA" id="ARBA00022741"/>
    </source>
</evidence>
<evidence type="ECO:0000256" key="1">
    <source>
        <dbReference type="ARBA" id="ARBA00000085"/>
    </source>
</evidence>
<keyword evidence="7 15" id="KW-0812">Transmembrane</keyword>
<evidence type="ECO:0000256" key="2">
    <source>
        <dbReference type="ARBA" id="ARBA00004651"/>
    </source>
</evidence>
<dbReference type="PANTHER" id="PTHR43304">
    <property type="entry name" value="PHYTOCHROME-LIKE PROTEIN CPH1"/>
    <property type="match status" value="1"/>
</dbReference>
<dbReference type="HOGENOM" id="CLU_000445_114_10_3"/>
<dbReference type="InterPro" id="IPR001610">
    <property type="entry name" value="PAC"/>
</dbReference>
<gene>
    <name evidence="19" type="ORF">Mic7113_3972</name>
</gene>
<dbReference type="Pfam" id="PF02743">
    <property type="entry name" value="dCache_1"/>
    <property type="match status" value="1"/>
</dbReference>
<dbReference type="Pfam" id="PF00672">
    <property type="entry name" value="HAMP"/>
    <property type="match status" value="1"/>
</dbReference>
<dbReference type="AlphaFoldDB" id="K9WHM3"/>
<dbReference type="CDD" id="cd12913">
    <property type="entry name" value="PDC1_MCP_like"/>
    <property type="match status" value="1"/>
</dbReference>
<dbReference type="Pfam" id="PF00989">
    <property type="entry name" value="PAS"/>
    <property type="match status" value="1"/>
</dbReference>
<keyword evidence="12" id="KW-0902">Two-component regulatory system</keyword>
<dbReference type="SMART" id="SM00304">
    <property type="entry name" value="HAMP"/>
    <property type="match status" value="1"/>
</dbReference>
<dbReference type="GO" id="GO:0004673">
    <property type="term" value="F:protein histidine kinase activity"/>
    <property type="evidence" value="ECO:0007669"/>
    <property type="project" value="UniProtKB-EC"/>
</dbReference>
<evidence type="ECO:0000256" key="9">
    <source>
        <dbReference type="ARBA" id="ARBA00022777"/>
    </source>
</evidence>
<feature type="domain" description="PAS" evidence="16">
    <location>
        <begin position="581"/>
        <end position="622"/>
    </location>
</feature>
<dbReference type="RefSeq" id="WP_015183815.1">
    <property type="nucleotide sequence ID" value="NC_019738.1"/>
</dbReference>
<keyword evidence="9" id="KW-0418">Kinase</keyword>
<dbReference type="EC" id="2.7.13.3" evidence="3"/>
<dbReference type="SMART" id="SM00091">
    <property type="entry name" value="PAS"/>
    <property type="match status" value="2"/>
</dbReference>
<sequence>MSSQLLNPSSPLTSSQKNLNWLTSKLPKKFRLRAVLVVPFIIPIFVSTGLVGWLSFRNGQRAIDDLATQLNSEISNRIQQHVLSYLNKSHQVLQITNAGIQSDNLKLNNFAALQRYFWRIVQNGETETYLSFGNEQGEFVGVEHLENGRFQLKIRTQEIAPKRDVYFLDDQGNRAILANRAEYDPRQRPWYQAAKQTGKPTWSPIYPFFSRKNTSLGISSVMPIFESTDKLLGVLCINVTLTRITEFLENLRISPHGQSFVLERSGDLVVSSKIQQPFLVKGEGDNREIERIKAISSNNSTVRATTQHLVERFGNLSAINSSQNFKFKMEGAWQYVQVLPCQDERGIDWLIVVVVPESDFMGQINANTRTTILLCLVTLVVATTIGILTARWISQQILKLNNASQEIARGDLNQNIEVNGIIEIENLSASFNSMAHQLQESFDSLEAKNADLEQAKEALAQAKEQLEAVLNAVPGSISWVDSNGLYLGVNRHLAESLNLTPDSIVGKEIGFFKNSSQYAEFMHQFLASAESSSSQEILVNVNGSVRYYLMAVQKYQQGTATVSVGIDVTKRRQAQEALRIAEENYRSIFENALEGIFQSTSDGHYISINPAMARLHGYDSPDDMMVSVTEIGRQLYVDPSCRSEFKRLMQEKGEVNSFVYQVYRKDSSIIWVEENTRAVRDTYGNVLYYEGIIQDISKRKQEEDALKRQLQELRIEIDQQKRKQDVAEITQSDYFQELQAAVERLRFDEDW</sequence>
<evidence type="ECO:0000256" key="10">
    <source>
        <dbReference type="ARBA" id="ARBA00022840"/>
    </source>
</evidence>
<evidence type="ECO:0000256" key="3">
    <source>
        <dbReference type="ARBA" id="ARBA00012438"/>
    </source>
</evidence>
<keyword evidence="5" id="KW-0597">Phosphoprotein</keyword>
<evidence type="ECO:0000256" key="13">
    <source>
        <dbReference type="ARBA" id="ARBA00023136"/>
    </source>
</evidence>
<dbReference type="InterPro" id="IPR029151">
    <property type="entry name" value="Sensor-like_sf"/>
</dbReference>